<dbReference type="InterPro" id="IPR001279">
    <property type="entry name" value="Metallo-B-lactamas"/>
</dbReference>
<gene>
    <name evidence="3" type="ORF">K7432_002285</name>
</gene>
<organism evidence="3 4">
    <name type="scientific">Basidiobolus ranarum</name>
    <dbReference type="NCBI Taxonomy" id="34480"/>
    <lineage>
        <taxon>Eukaryota</taxon>
        <taxon>Fungi</taxon>
        <taxon>Fungi incertae sedis</taxon>
        <taxon>Zoopagomycota</taxon>
        <taxon>Entomophthoromycotina</taxon>
        <taxon>Basidiobolomycetes</taxon>
        <taxon>Basidiobolales</taxon>
        <taxon>Basidiobolaceae</taxon>
        <taxon>Basidiobolus</taxon>
    </lineage>
</organism>
<keyword evidence="4" id="KW-1185">Reference proteome</keyword>
<dbReference type="Proteomes" id="UP001479436">
    <property type="component" value="Unassembled WGS sequence"/>
</dbReference>
<dbReference type="Gene3D" id="3.60.15.10">
    <property type="entry name" value="Ribonuclease Z/Hydroxyacylglutathione hydrolase-like"/>
    <property type="match status" value="1"/>
</dbReference>
<dbReference type="InterPro" id="IPR036866">
    <property type="entry name" value="RibonucZ/Hydroxyglut_hydro"/>
</dbReference>
<dbReference type="PANTHER" id="PTHR42951:SF14">
    <property type="entry name" value="METALLO-BETA-LACTAMASE SUPERFAMILY PROTEIN"/>
    <property type="match status" value="1"/>
</dbReference>
<dbReference type="Pfam" id="PF00753">
    <property type="entry name" value="Lactamase_B"/>
    <property type="match status" value="1"/>
</dbReference>
<dbReference type="SUPFAM" id="SSF56281">
    <property type="entry name" value="Metallo-hydrolase/oxidoreductase"/>
    <property type="match status" value="1"/>
</dbReference>
<proteinExistence type="predicted"/>
<evidence type="ECO:0000313" key="3">
    <source>
        <dbReference type="EMBL" id="KAK9722985.1"/>
    </source>
</evidence>
<feature type="signal peptide" evidence="1">
    <location>
        <begin position="1"/>
        <end position="20"/>
    </location>
</feature>
<reference evidence="3 4" key="1">
    <citation type="submission" date="2023-04" db="EMBL/GenBank/DDBJ databases">
        <title>Genome of Basidiobolus ranarum AG-B5.</title>
        <authorList>
            <person name="Stajich J.E."/>
            <person name="Carter-House D."/>
            <person name="Gryganskyi A."/>
        </authorList>
    </citation>
    <scope>NUCLEOTIDE SEQUENCE [LARGE SCALE GENOMIC DNA]</scope>
    <source>
        <strain evidence="3 4">AG-B5</strain>
    </source>
</reference>
<dbReference type="SMART" id="SM00849">
    <property type="entry name" value="Lactamase_B"/>
    <property type="match status" value="1"/>
</dbReference>
<protein>
    <recommendedName>
        <fullName evidence="2">Metallo-beta-lactamase domain-containing protein</fullName>
    </recommendedName>
</protein>
<feature type="domain" description="Metallo-beta-lactamase" evidence="2">
    <location>
        <begin position="37"/>
        <end position="229"/>
    </location>
</feature>
<sequence length="297" mass="33424">MMPTFFQKITLTVLFMSAFGHSKLQILQYSSSDATMSTVSTAVIGQKEVFILDAGFTNSAAKELISLIKNTTHLPVTKIFTTHEHPDHYFGATEILKVYPKAGLYASPIVVKKIKQTVDEKVSQWSSVYGTAEIPQVPRIPKPFRGKSITLRGNKNEPIKLLQPLDGDSEDVTAYWIPSQKVMITGDMVYSSKMHVWLASALEPSHRKGWIRSLDYLTSLKPKKVIAGHVPGTEKPEVSDIRATKEYIQYFDRHIYGKGYSTQKIYDLLKNRYPNRISLDTLNRTAIAFGKSHTSPI</sequence>
<comment type="caution">
    <text evidence="3">The sequence shown here is derived from an EMBL/GenBank/DDBJ whole genome shotgun (WGS) entry which is preliminary data.</text>
</comment>
<dbReference type="PANTHER" id="PTHR42951">
    <property type="entry name" value="METALLO-BETA-LACTAMASE DOMAIN-CONTAINING"/>
    <property type="match status" value="1"/>
</dbReference>
<evidence type="ECO:0000259" key="2">
    <source>
        <dbReference type="SMART" id="SM00849"/>
    </source>
</evidence>
<evidence type="ECO:0000313" key="4">
    <source>
        <dbReference type="Proteomes" id="UP001479436"/>
    </source>
</evidence>
<dbReference type="InterPro" id="IPR050855">
    <property type="entry name" value="NDM-1-like"/>
</dbReference>
<feature type="chain" id="PRO_5046971902" description="Metallo-beta-lactamase domain-containing protein" evidence="1">
    <location>
        <begin position="21"/>
        <end position="297"/>
    </location>
</feature>
<accession>A0ABR2W809</accession>
<name>A0ABR2W809_9FUNG</name>
<keyword evidence="1" id="KW-0732">Signal</keyword>
<evidence type="ECO:0000256" key="1">
    <source>
        <dbReference type="SAM" id="SignalP"/>
    </source>
</evidence>
<dbReference type="EMBL" id="JASJQH010006935">
    <property type="protein sequence ID" value="KAK9722985.1"/>
    <property type="molecule type" value="Genomic_DNA"/>
</dbReference>